<dbReference type="PANTHER" id="PTHR35024:SF4">
    <property type="entry name" value="POLYMER-FORMING CYTOSKELETAL PROTEIN"/>
    <property type="match status" value="1"/>
</dbReference>
<feature type="compositionally biased region" description="Basic and acidic residues" evidence="1">
    <location>
        <begin position="1"/>
        <end position="11"/>
    </location>
</feature>
<accession>A0A3B0RYT2</accession>
<dbReference type="InterPro" id="IPR007607">
    <property type="entry name" value="BacA/B"/>
</dbReference>
<reference evidence="2" key="1">
    <citation type="submission" date="2018-06" db="EMBL/GenBank/DDBJ databases">
        <authorList>
            <person name="Zhirakovskaya E."/>
        </authorList>
    </citation>
    <scope>NUCLEOTIDE SEQUENCE</scope>
</reference>
<protein>
    <recommendedName>
        <fullName evidence="3">Integral membrane protein CcmA involved in cell shape determination</fullName>
    </recommendedName>
</protein>
<dbReference type="AlphaFoldDB" id="A0A3B0RYT2"/>
<evidence type="ECO:0000313" key="2">
    <source>
        <dbReference type="EMBL" id="VAV88465.1"/>
    </source>
</evidence>
<dbReference type="Pfam" id="PF04519">
    <property type="entry name" value="Bactofilin"/>
    <property type="match status" value="1"/>
</dbReference>
<feature type="region of interest" description="Disordered" evidence="1">
    <location>
        <begin position="135"/>
        <end position="168"/>
    </location>
</feature>
<dbReference type="EMBL" id="UOEE01000066">
    <property type="protein sequence ID" value="VAV88465.1"/>
    <property type="molecule type" value="Genomic_DNA"/>
</dbReference>
<evidence type="ECO:0000256" key="1">
    <source>
        <dbReference type="SAM" id="MobiDB-lite"/>
    </source>
</evidence>
<evidence type="ECO:0008006" key="3">
    <source>
        <dbReference type="Google" id="ProtNLM"/>
    </source>
</evidence>
<proteinExistence type="predicted"/>
<sequence length="168" mass="17349">MFKKRDSDAGHHQPAQSQPQKSTGKNMSQHSTPSILSGDLAITGSIISEGEIQLDGVVEGDIKANSITIGEKSVIKGEVVAETIIVRGKVSGKIRGRQIQLASTARVEGDITHSSLSMENGAFFEGQCRHASDPIGAAKKSSAGKVTASVPKTASGTVAPPVMGGKNS</sequence>
<dbReference type="PANTHER" id="PTHR35024">
    <property type="entry name" value="HYPOTHETICAL CYTOSOLIC PROTEIN"/>
    <property type="match status" value="1"/>
</dbReference>
<organism evidence="2">
    <name type="scientific">hydrothermal vent metagenome</name>
    <dbReference type="NCBI Taxonomy" id="652676"/>
    <lineage>
        <taxon>unclassified sequences</taxon>
        <taxon>metagenomes</taxon>
        <taxon>ecological metagenomes</taxon>
    </lineage>
</organism>
<gene>
    <name evidence="2" type="ORF">MNBD_ALPHA06-1698</name>
</gene>
<feature type="compositionally biased region" description="Polar residues" evidence="1">
    <location>
        <begin position="14"/>
        <end position="35"/>
    </location>
</feature>
<name>A0A3B0RYT2_9ZZZZ</name>
<feature type="region of interest" description="Disordered" evidence="1">
    <location>
        <begin position="1"/>
        <end position="35"/>
    </location>
</feature>